<protein>
    <submittedName>
        <fullName evidence="5">Cytochrome P450</fullName>
    </submittedName>
</protein>
<dbReference type="InterPro" id="IPR036396">
    <property type="entry name" value="Cyt_P450_sf"/>
</dbReference>
<evidence type="ECO:0000256" key="1">
    <source>
        <dbReference type="ARBA" id="ARBA00010617"/>
    </source>
</evidence>
<keyword evidence="3" id="KW-0479">Metal-binding</keyword>
<keyword evidence="2" id="KW-0349">Heme</keyword>
<dbReference type="InterPro" id="IPR001128">
    <property type="entry name" value="Cyt_P450"/>
</dbReference>
<dbReference type="Pfam" id="PF00067">
    <property type="entry name" value="p450"/>
    <property type="match status" value="1"/>
</dbReference>
<gene>
    <name evidence="5" type="ORF">B0T18DRAFT_437824</name>
</gene>
<evidence type="ECO:0000256" key="3">
    <source>
        <dbReference type="ARBA" id="ARBA00022723"/>
    </source>
</evidence>
<comment type="caution">
    <text evidence="5">The sequence shown here is derived from an EMBL/GenBank/DDBJ whole genome shotgun (WGS) entry which is preliminary data.</text>
</comment>
<keyword evidence="4" id="KW-0408">Iron</keyword>
<sequence length="530" mass="60248">MATPSLAREWLADRPYVAVCTAIALVLISVLTLTRSPEDKNGLPRLPSAIPYVTNTYHFMTNMRRFLRRSRDHLARTSKDIISWNLTPWTKVYLITSPRHVQAIFRPTPAISSDKFFHLICENMWDAPLADRAKFLADKSGRGKAPLPGYEDTPSDQRYFARLHAITHDNLTVTAKTNALSEVFYRLFEEELEDKFPIGEPIVGGVKSLLDGEMANAATATLSGKGMLKRWPNLIDMLWDLDEIAGSLVWGLPRWMNRASSEKRDRFRDACGQYIKEVLEQGYDLEGEKADWEPVMGSSFQREIVRWMRDTGFSWETGGGAIMITMIFGVRKEVMTAHVTDPRTGARSIDPQKLVSLPLLQSIYVESLRLHVSMNVTRELMAPFDLGSYQLEKGALIQACTEISHLDEEVWGDKDHPASEFWAARHIRYVEETDEKGDVKRVPQFSMAGKQNDWFPFGGGISMCPGRHFAKQEILLTIAILVARFDIEFVEWVNKDGTPSDRAAENDINYAGAASVPPDREMTVRWTRRW</sequence>
<reference evidence="5" key="1">
    <citation type="submission" date="2023-06" db="EMBL/GenBank/DDBJ databases">
        <title>Genome-scale phylogeny and comparative genomics of the fungal order Sordariales.</title>
        <authorList>
            <consortium name="Lawrence Berkeley National Laboratory"/>
            <person name="Hensen N."/>
            <person name="Bonometti L."/>
            <person name="Westerberg I."/>
            <person name="Brannstrom I.O."/>
            <person name="Guillou S."/>
            <person name="Cros-Aarteil S."/>
            <person name="Calhoun S."/>
            <person name="Haridas S."/>
            <person name="Kuo A."/>
            <person name="Mondo S."/>
            <person name="Pangilinan J."/>
            <person name="Riley R."/>
            <person name="LaButti K."/>
            <person name="Andreopoulos B."/>
            <person name="Lipzen A."/>
            <person name="Chen C."/>
            <person name="Yanf M."/>
            <person name="Daum C."/>
            <person name="Ng V."/>
            <person name="Clum A."/>
            <person name="Steindorff A."/>
            <person name="Ohm R."/>
            <person name="Martin F."/>
            <person name="Silar P."/>
            <person name="Natvig D."/>
            <person name="Lalanne C."/>
            <person name="Gautier V."/>
            <person name="Ament-velasquez S.L."/>
            <person name="Kruys A."/>
            <person name="Hutchinson M.I."/>
            <person name="Powell A.J."/>
            <person name="Barry K."/>
            <person name="Miller A.N."/>
            <person name="Grigoriev I.V."/>
            <person name="Debuchy R."/>
            <person name="Gladieux P."/>
            <person name="Thoren M.H."/>
            <person name="Johannesson H."/>
        </authorList>
    </citation>
    <scope>NUCLEOTIDE SEQUENCE</scope>
    <source>
        <strain evidence="5">SMH3187-1</strain>
    </source>
</reference>
<dbReference type="GO" id="GO:0008395">
    <property type="term" value="F:steroid hydroxylase activity"/>
    <property type="evidence" value="ECO:0007669"/>
    <property type="project" value="TreeGrafter"/>
</dbReference>
<dbReference type="PANTHER" id="PTHR24304:SF2">
    <property type="entry name" value="24-HYDROXYCHOLESTEROL 7-ALPHA-HYDROXYLASE"/>
    <property type="match status" value="1"/>
</dbReference>
<evidence type="ECO:0000313" key="6">
    <source>
        <dbReference type="Proteomes" id="UP001172155"/>
    </source>
</evidence>
<dbReference type="CDD" id="cd11040">
    <property type="entry name" value="CYP7_CYP8-like"/>
    <property type="match status" value="1"/>
</dbReference>
<comment type="similarity">
    <text evidence="1">Belongs to the cytochrome P450 family.</text>
</comment>
<dbReference type="InterPro" id="IPR050529">
    <property type="entry name" value="CYP450_sterol_14alpha_dmase"/>
</dbReference>
<dbReference type="AlphaFoldDB" id="A0AA40K4E9"/>
<dbReference type="EMBL" id="JAUKUD010000004">
    <property type="protein sequence ID" value="KAK0745528.1"/>
    <property type="molecule type" value="Genomic_DNA"/>
</dbReference>
<proteinExistence type="inferred from homology"/>
<dbReference type="SUPFAM" id="SSF48264">
    <property type="entry name" value="Cytochrome P450"/>
    <property type="match status" value="1"/>
</dbReference>
<dbReference type="PANTHER" id="PTHR24304">
    <property type="entry name" value="CYTOCHROME P450 FAMILY 7"/>
    <property type="match status" value="1"/>
</dbReference>
<accession>A0AA40K4E9</accession>
<dbReference type="Proteomes" id="UP001172155">
    <property type="component" value="Unassembled WGS sequence"/>
</dbReference>
<evidence type="ECO:0000256" key="2">
    <source>
        <dbReference type="ARBA" id="ARBA00022617"/>
    </source>
</evidence>
<keyword evidence="6" id="KW-1185">Reference proteome</keyword>
<evidence type="ECO:0000256" key="4">
    <source>
        <dbReference type="ARBA" id="ARBA00023004"/>
    </source>
</evidence>
<dbReference type="GO" id="GO:0005506">
    <property type="term" value="F:iron ion binding"/>
    <property type="evidence" value="ECO:0007669"/>
    <property type="project" value="InterPro"/>
</dbReference>
<name>A0AA40K4E9_9PEZI</name>
<dbReference type="Gene3D" id="1.10.630.10">
    <property type="entry name" value="Cytochrome P450"/>
    <property type="match status" value="2"/>
</dbReference>
<organism evidence="5 6">
    <name type="scientific">Schizothecium vesticola</name>
    <dbReference type="NCBI Taxonomy" id="314040"/>
    <lineage>
        <taxon>Eukaryota</taxon>
        <taxon>Fungi</taxon>
        <taxon>Dikarya</taxon>
        <taxon>Ascomycota</taxon>
        <taxon>Pezizomycotina</taxon>
        <taxon>Sordariomycetes</taxon>
        <taxon>Sordariomycetidae</taxon>
        <taxon>Sordariales</taxon>
        <taxon>Schizotheciaceae</taxon>
        <taxon>Schizothecium</taxon>
    </lineage>
</organism>
<dbReference type="GO" id="GO:0020037">
    <property type="term" value="F:heme binding"/>
    <property type="evidence" value="ECO:0007669"/>
    <property type="project" value="InterPro"/>
</dbReference>
<evidence type="ECO:0000313" key="5">
    <source>
        <dbReference type="EMBL" id="KAK0745528.1"/>
    </source>
</evidence>
<dbReference type="GO" id="GO:0016705">
    <property type="term" value="F:oxidoreductase activity, acting on paired donors, with incorporation or reduction of molecular oxygen"/>
    <property type="evidence" value="ECO:0007669"/>
    <property type="project" value="InterPro"/>
</dbReference>